<reference evidence="7" key="1">
    <citation type="submission" date="2023-06" db="EMBL/GenBank/DDBJ databases">
        <title>Conoideocrella luteorostrata (Hypocreales: Clavicipitaceae), a potential biocontrol fungus for elongate hemlock scale in United States Christmas tree production areas.</title>
        <authorList>
            <person name="Barrett H."/>
            <person name="Lovett B."/>
            <person name="Macias A.M."/>
            <person name="Stajich J.E."/>
            <person name="Kasson M.T."/>
        </authorList>
    </citation>
    <scope>NUCLEOTIDE SEQUENCE</scope>
    <source>
        <strain evidence="7">ARSEF 14590</strain>
    </source>
</reference>
<comment type="similarity">
    <text evidence="1 5">Belongs to the peptidase S8 family.</text>
</comment>
<gene>
    <name evidence="7" type="ORF">QQS21_012027</name>
</gene>
<feature type="active site" description="Charge relay system" evidence="5">
    <location>
        <position position="331"/>
    </location>
</feature>
<dbReference type="InterPro" id="IPR036852">
    <property type="entry name" value="Peptidase_S8/S53_dom_sf"/>
</dbReference>
<dbReference type="GO" id="GO:0004252">
    <property type="term" value="F:serine-type endopeptidase activity"/>
    <property type="evidence" value="ECO:0007669"/>
    <property type="project" value="UniProtKB-UniRule"/>
</dbReference>
<dbReference type="PANTHER" id="PTHR43806">
    <property type="entry name" value="PEPTIDASE S8"/>
    <property type="match status" value="1"/>
</dbReference>
<feature type="active site" description="Charge relay system" evidence="5">
    <location>
        <position position="173"/>
    </location>
</feature>
<evidence type="ECO:0000313" key="7">
    <source>
        <dbReference type="EMBL" id="KAK2590290.1"/>
    </source>
</evidence>
<dbReference type="Proteomes" id="UP001251528">
    <property type="component" value="Unassembled WGS sequence"/>
</dbReference>
<evidence type="ECO:0000256" key="3">
    <source>
        <dbReference type="ARBA" id="ARBA00022801"/>
    </source>
</evidence>
<dbReference type="PROSITE" id="PS00136">
    <property type="entry name" value="SUBTILASE_ASP"/>
    <property type="match status" value="1"/>
</dbReference>
<keyword evidence="3 5" id="KW-0378">Hydrolase</keyword>
<proteinExistence type="inferred from homology"/>
<dbReference type="CDD" id="cd04077">
    <property type="entry name" value="Peptidases_S8_PCSK9_ProteinaseK_like"/>
    <property type="match status" value="1"/>
</dbReference>
<evidence type="ECO:0000256" key="5">
    <source>
        <dbReference type="PROSITE-ProRule" id="PRU01240"/>
    </source>
</evidence>
<dbReference type="PANTHER" id="PTHR43806:SF58">
    <property type="entry name" value="ALKALINE PROTEASE 1-RELATED"/>
    <property type="match status" value="1"/>
</dbReference>
<keyword evidence="8" id="KW-1185">Reference proteome</keyword>
<accession>A0AAJ0CC98</accession>
<organism evidence="7 8">
    <name type="scientific">Conoideocrella luteorostrata</name>
    <dbReference type="NCBI Taxonomy" id="1105319"/>
    <lineage>
        <taxon>Eukaryota</taxon>
        <taxon>Fungi</taxon>
        <taxon>Dikarya</taxon>
        <taxon>Ascomycota</taxon>
        <taxon>Pezizomycotina</taxon>
        <taxon>Sordariomycetes</taxon>
        <taxon>Hypocreomycetidae</taxon>
        <taxon>Hypocreales</taxon>
        <taxon>Clavicipitaceae</taxon>
        <taxon>Conoideocrella</taxon>
    </lineage>
</organism>
<dbReference type="SUPFAM" id="SSF52743">
    <property type="entry name" value="Subtilisin-like"/>
    <property type="match status" value="1"/>
</dbReference>
<dbReference type="InterPro" id="IPR034193">
    <property type="entry name" value="PCSK9_ProteinaseK-like"/>
</dbReference>
<dbReference type="InterPro" id="IPR023827">
    <property type="entry name" value="Peptidase_S8_Asp-AS"/>
</dbReference>
<protein>
    <recommendedName>
        <fullName evidence="6">Peptidase S8/S53 domain-containing protein</fullName>
    </recommendedName>
</protein>
<evidence type="ECO:0000256" key="1">
    <source>
        <dbReference type="ARBA" id="ARBA00011073"/>
    </source>
</evidence>
<dbReference type="PRINTS" id="PR00723">
    <property type="entry name" value="SUBTILISIN"/>
</dbReference>
<keyword evidence="4 5" id="KW-0720">Serine protease</keyword>
<dbReference type="EMBL" id="JASWJB010000458">
    <property type="protein sequence ID" value="KAK2590290.1"/>
    <property type="molecule type" value="Genomic_DNA"/>
</dbReference>
<dbReference type="Gene3D" id="3.40.50.200">
    <property type="entry name" value="Peptidase S8/S53 domain"/>
    <property type="match status" value="1"/>
</dbReference>
<keyword evidence="2 5" id="KW-0645">Protease</keyword>
<evidence type="ECO:0000256" key="2">
    <source>
        <dbReference type="ARBA" id="ARBA00022670"/>
    </source>
</evidence>
<dbReference type="InterPro" id="IPR000209">
    <property type="entry name" value="Peptidase_S8/S53_dom"/>
</dbReference>
<name>A0AAJ0CC98_9HYPO</name>
<dbReference type="InterPro" id="IPR050131">
    <property type="entry name" value="Peptidase_S8_subtilisin-like"/>
</dbReference>
<feature type="active site" description="Charge relay system" evidence="5">
    <location>
        <position position="143"/>
    </location>
</feature>
<evidence type="ECO:0000256" key="4">
    <source>
        <dbReference type="ARBA" id="ARBA00022825"/>
    </source>
</evidence>
<evidence type="ECO:0000259" key="6">
    <source>
        <dbReference type="Pfam" id="PF00082"/>
    </source>
</evidence>
<dbReference type="GO" id="GO:0006508">
    <property type="term" value="P:proteolysis"/>
    <property type="evidence" value="ECO:0007669"/>
    <property type="project" value="UniProtKB-KW"/>
</dbReference>
<dbReference type="Pfam" id="PF00082">
    <property type="entry name" value="Peptidase_S8"/>
    <property type="match status" value="1"/>
</dbReference>
<sequence>MKTNDTTALNNAIASITTKPSYIYASDPCGFSASLTTSEVSKLTSSPTIERVSPDEAIQVEKLGETHFGYKKWSSYTFKQRWRTLFYKPASIKPEFIELGQGMVAQHNAPWNLARISHGPTNWDSSYVFHKSAGTGTCVYVLDSGIDANHPEFGGRASLIQDFFHDKLSSRDHGTIMAGIIGSATYGVAKNTTLFVVKISYADGKSSFAHVLAGLQFVKEDAPSRYCPNGIVVNLSLQWPARMDMIDLGVKGLVRAGFFVVASAGNNRRRLRGEVPATTSGVCTVGATTVRNGLARYSSYGPEVDLLAPGTSIASVKAKRHNKPSYSSGTSASAAHVSGLGAYLLGRGYKAKDLCKHMRKMGLHDIIVSRKRLDYNNNILINNGNKD</sequence>
<feature type="domain" description="Peptidase S8/S53" evidence="6">
    <location>
        <begin position="134"/>
        <end position="346"/>
    </location>
</feature>
<evidence type="ECO:0000313" key="8">
    <source>
        <dbReference type="Proteomes" id="UP001251528"/>
    </source>
</evidence>
<dbReference type="InterPro" id="IPR015500">
    <property type="entry name" value="Peptidase_S8_subtilisin-rel"/>
</dbReference>
<dbReference type="PROSITE" id="PS51892">
    <property type="entry name" value="SUBTILASE"/>
    <property type="match status" value="1"/>
</dbReference>
<dbReference type="AlphaFoldDB" id="A0AAJ0CC98"/>
<comment type="caution">
    <text evidence="7">The sequence shown here is derived from an EMBL/GenBank/DDBJ whole genome shotgun (WGS) entry which is preliminary data.</text>
</comment>